<gene>
    <name evidence="11" type="ORF">BBD42_18155</name>
</gene>
<evidence type="ECO:0000313" key="11">
    <source>
        <dbReference type="EMBL" id="ANY68183.1"/>
    </source>
</evidence>
<keyword evidence="8" id="KW-0902">Two-component regulatory system</keyword>
<evidence type="ECO:0000256" key="3">
    <source>
        <dbReference type="ARBA" id="ARBA00022553"/>
    </source>
</evidence>
<evidence type="ECO:0000256" key="4">
    <source>
        <dbReference type="ARBA" id="ARBA00022679"/>
    </source>
</evidence>
<dbReference type="AlphaFoldDB" id="A0A1B2DKE3"/>
<dbReference type="SMART" id="SM00387">
    <property type="entry name" value="HATPase_c"/>
    <property type="match status" value="1"/>
</dbReference>
<dbReference type="Gene3D" id="1.20.5.1930">
    <property type="match status" value="1"/>
</dbReference>
<evidence type="ECO:0000256" key="8">
    <source>
        <dbReference type="ARBA" id="ARBA00023012"/>
    </source>
</evidence>
<dbReference type="InterPro" id="IPR003594">
    <property type="entry name" value="HATPase_dom"/>
</dbReference>
<dbReference type="SUPFAM" id="SSF55874">
    <property type="entry name" value="ATPase domain of HSP90 chaperone/DNA topoisomerase II/histidine kinase"/>
    <property type="match status" value="1"/>
</dbReference>
<keyword evidence="9" id="KW-0472">Membrane</keyword>
<dbReference type="PANTHER" id="PTHR24421">
    <property type="entry name" value="NITRATE/NITRITE SENSOR PROTEIN NARX-RELATED"/>
    <property type="match status" value="1"/>
</dbReference>
<evidence type="ECO:0000256" key="1">
    <source>
        <dbReference type="ARBA" id="ARBA00000085"/>
    </source>
</evidence>
<dbReference type="EC" id="2.7.13.3" evidence="2"/>
<keyword evidence="9" id="KW-0812">Transmembrane</keyword>
<evidence type="ECO:0000256" key="7">
    <source>
        <dbReference type="ARBA" id="ARBA00022840"/>
    </source>
</evidence>
<dbReference type="PANTHER" id="PTHR24421:SF10">
    <property type="entry name" value="NITRATE_NITRITE SENSOR PROTEIN NARQ"/>
    <property type="match status" value="1"/>
</dbReference>
<keyword evidence="9" id="KW-1133">Transmembrane helix</keyword>
<dbReference type="Gene3D" id="3.30.565.10">
    <property type="entry name" value="Histidine kinase-like ATPase, C-terminal domain"/>
    <property type="match status" value="1"/>
</dbReference>
<protein>
    <recommendedName>
        <fullName evidence="2">histidine kinase</fullName>
        <ecNumber evidence="2">2.7.13.3</ecNumber>
    </recommendedName>
</protein>
<comment type="catalytic activity">
    <reaction evidence="1">
        <text>ATP + protein L-histidine = ADP + protein N-phospho-L-histidine.</text>
        <dbReference type="EC" id="2.7.13.3"/>
    </reaction>
</comment>
<organism evidence="11">
    <name type="scientific">Paenibacillus sp. BIHB 4019</name>
    <dbReference type="NCBI Taxonomy" id="1870819"/>
    <lineage>
        <taxon>Bacteria</taxon>
        <taxon>Bacillati</taxon>
        <taxon>Bacillota</taxon>
        <taxon>Bacilli</taxon>
        <taxon>Bacillales</taxon>
        <taxon>Paenibacillaceae</taxon>
        <taxon>Paenibacillus</taxon>
    </lineage>
</organism>
<dbReference type="GO" id="GO:0046983">
    <property type="term" value="F:protein dimerization activity"/>
    <property type="evidence" value="ECO:0007669"/>
    <property type="project" value="InterPro"/>
</dbReference>
<evidence type="ECO:0000256" key="6">
    <source>
        <dbReference type="ARBA" id="ARBA00022777"/>
    </source>
</evidence>
<evidence type="ECO:0000256" key="2">
    <source>
        <dbReference type="ARBA" id="ARBA00012438"/>
    </source>
</evidence>
<dbReference type="Pfam" id="PF02518">
    <property type="entry name" value="HATPase_c"/>
    <property type="match status" value="1"/>
</dbReference>
<keyword evidence="7" id="KW-0067">ATP-binding</keyword>
<keyword evidence="4" id="KW-0808">Transferase</keyword>
<evidence type="ECO:0000259" key="10">
    <source>
        <dbReference type="SMART" id="SM00387"/>
    </source>
</evidence>
<accession>A0A1B2DKE3</accession>
<dbReference type="CDD" id="cd16917">
    <property type="entry name" value="HATPase_UhpB-NarQ-NarX-like"/>
    <property type="match status" value="1"/>
</dbReference>
<evidence type="ECO:0000256" key="5">
    <source>
        <dbReference type="ARBA" id="ARBA00022741"/>
    </source>
</evidence>
<dbReference type="RefSeq" id="WP_099519337.1">
    <property type="nucleotide sequence ID" value="NZ_CP016808.1"/>
</dbReference>
<dbReference type="Pfam" id="PF07730">
    <property type="entry name" value="HisKA_3"/>
    <property type="match status" value="1"/>
</dbReference>
<dbReference type="GO" id="GO:0005524">
    <property type="term" value="F:ATP binding"/>
    <property type="evidence" value="ECO:0007669"/>
    <property type="project" value="UniProtKB-KW"/>
</dbReference>
<keyword evidence="3" id="KW-0597">Phosphoprotein</keyword>
<keyword evidence="5" id="KW-0547">Nucleotide-binding</keyword>
<dbReference type="GO" id="GO:0000155">
    <property type="term" value="F:phosphorelay sensor kinase activity"/>
    <property type="evidence" value="ECO:0007669"/>
    <property type="project" value="InterPro"/>
</dbReference>
<feature type="transmembrane region" description="Helical" evidence="9">
    <location>
        <begin position="40"/>
        <end position="58"/>
    </location>
</feature>
<dbReference type="InterPro" id="IPR036890">
    <property type="entry name" value="HATPase_C_sf"/>
</dbReference>
<dbReference type="EMBL" id="CP016808">
    <property type="protein sequence ID" value="ANY68183.1"/>
    <property type="molecule type" value="Genomic_DNA"/>
</dbReference>
<name>A0A1B2DKE3_9BACL</name>
<sequence length="286" mass="32296">MSYRWLKWLILWIPTLTIGLWEYVRHAFLLPYISMDLGNVLAPVLVFLVTLTLLRGLFKRLEVMQDALQRERLSKSAFEQREKLARELHDGISQSLFLLSVKLDSLEHAHTPEGVRQTTEQIRGTVRHVYEDVRQSIANLKSSTAASPAEGPWRAAIHSLAEELREAGGYTAEVNWQLSEHALSDKEKVELMAIVREALMNIRKHTHEAHVSIACYPLEGGALGSFHCIVADTGRGADAEQLEAKGRYGIRMMRERAKQMGWTLRVKSERGQGTCVEIAAEPLSDS</sequence>
<dbReference type="InterPro" id="IPR011712">
    <property type="entry name" value="Sig_transdc_His_kin_sub3_dim/P"/>
</dbReference>
<reference evidence="11" key="1">
    <citation type="submission" date="2016-08" db="EMBL/GenBank/DDBJ databases">
        <title>Complete Genome Seqeunce of Paenibacillus sp. BIHB 4019 from tea rhizoplane.</title>
        <authorList>
            <person name="Thakur R."/>
            <person name="Swarnkar M.K."/>
            <person name="Gulati A."/>
        </authorList>
    </citation>
    <scope>NUCLEOTIDE SEQUENCE [LARGE SCALE GENOMIC DNA]</scope>
    <source>
        <strain evidence="11">BIHB4019</strain>
    </source>
</reference>
<dbReference type="InterPro" id="IPR050482">
    <property type="entry name" value="Sensor_HK_TwoCompSys"/>
</dbReference>
<proteinExistence type="predicted"/>
<feature type="domain" description="Histidine kinase/HSP90-like ATPase" evidence="10">
    <location>
        <begin position="186"/>
        <end position="284"/>
    </location>
</feature>
<keyword evidence="6 11" id="KW-0418">Kinase</keyword>
<dbReference type="GO" id="GO:0016020">
    <property type="term" value="C:membrane"/>
    <property type="evidence" value="ECO:0007669"/>
    <property type="project" value="InterPro"/>
</dbReference>
<evidence type="ECO:0000256" key="9">
    <source>
        <dbReference type="SAM" id="Phobius"/>
    </source>
</evidence>
<feature type="transmembrane region" description="Helical" evidence="9">
    <location>
        <begin position="9"/>
        <end position="28"/>
    </location>
</feature>